<dbReference type="EMBL" id="HG719963">
    <property type="protein sequence ID" value="CDJ58937.1"/>
    <property type="molecule type" value="Genomic_DNA"/>
</dbReference>
<evidence type="ECO:0000256" key="1">
    <source>
        <dbReference type="SAM" id="MobiDB-lite"/>
    </source>
</evidence>
<sequence length="334" mass="35429">MTSARSALAVIEQVAAQQGGIDFEAASLVEFPLARDLCKRLLEINPSRRIQTAAQAIAHPWLDTVRHRLPPAPRLLGHGAVCTPDAQLCCRCRPPKACSNNRRPPTACSNDDAAVALALIDPEEPSNSVEQHLTTTAAATPTAAAGEAAENLRPVEAQEDMLAAGDSSCCKHMETTSNPYSDLLEQIPLLPPYRNQGRAASSAAPATAAPANNRSEATMKSFSPMHGSKRRTHGNSTSSNCSSNSCSSSSCCSSISSSCSSQLYPGLEERPSPVFGSKQPRHRIEGRSSCFSSDGSCCSSDVHQQVFDATSLLGHADEGTALKDRPRHSSNMFI</sequence>
<dbReference type="Proteomes" id="UP000030763">
    <property type="component" value="Unassembled WGS sequence"/>
</dbReference>
<keyword evidence="2" id="KW-0418">Kinase</keyword>
<feature type="region of interest" description="Disordered" evidence="1">
    <location>
        <begin position="193"/>
        <end position="245"/>
    </location>
</feature>
<dbReference type="Gene3D" id="1.10.510.10">
    <property type="entry name" value="Transferase(Phosphotransferase) domain 1"/>
    <property type="match status" value="1"/>
</dbReference>
<feature type="compositionally biased region" description="Low complexity" evidence="1">
    <location>
        <begin position="235"/>
        <end position="245"/>
    </location>
</feature>
<reference evidence="2" key="1">
    <citation type="submission" date="2013-10" db="EMBL/GenBank/DDBJ databases">
        <title>Genomic analysis of the causative agents of coccidiosis in chickens.</title>
        <authorList>
            <person name="Reid A.J."/>
            <person name="Blake D."/>
            <person name="Billington K."/>
            <person name="Browne H."/>
            <person name="Dunn M."/>
            <person name="Hung S."/>
            <person name="Kawahara F."/>
            <person name="Miranda-Saavedra D."/>
            <person name="Mourier T."/>
            <person name="Nagra H."/>
            <person name="Otto T.D."/>
            <person name="Rawlings N."/>
            <person name="Sanchez A."/>
            <person name="Sanders M."/>
            <person name="Subramaniam C."/>
            <person name="Tay Y."/>
            <person name="Dear P."/>
            <person name="Doerig C."/>
            <person name="Gruber A."/>
            <person name="Parkinson J."/>
            <person name="Shirley M."/>
            <person name="Wan K.L."/>
            <person name="Berriman M."/>
            <person name="Tomley F."/>
            <person name="Pain A."/>
        </authorList>
    </citation>
    <scope>NUCLEOTIDE SEQUENCE [LARGE SCALE GENOMIC DNA]</scope>
    <source>
        <strain evidence="2">Weybridge</strain>
    </source>
</reference>
<proteinExistence type="predicted"/>
<evidence type="ECO:0000313" key="2">
    <source>
        <dbReference type="EMBL" id="CDJ58937.1"/>
    </source>
</evidence>
<dbReference type="SUPFAM" id="SSF56112">
    <property type="entry name" value="Protein kinase-like (PK-like)"/>
    <property type="match status" value="1"/>
</dbReference>
<reference evidence="2" key="2">
    <citation type="submission" date="2013-10" db="EMBL/GenBank/DDBJ databases">
        <authorList>
            <person name="Aslett M."/>
        </authorList>
    </citation>
    <scope>NUCLEOTIDE SEQUENCE [LARGE SCALE GENOMIC DNA]</scope>
    <source>
        <strain evidence="2">Weybridge</strain>
    </source>
</reference>
<dbReference type="InterPro" id="IPR011009">
    <property type="entry name" value="Kinase-like_dom_sf"/>
</dbReference>
<keyword evidence="2" id="KW-0808">Transferase</keyword>
<dbReference type="RefSeq" id="XP_013335585.1">
    <property type="nucleotide sequence ID" value="XM_013480131.1"/>
</dbReference>
<feature type="compositionally biased region" description="Low complexity" evidence="1">
    <location>
        <begin position="199"/>
        <end position="211"/>
    </location>
</feature>
<accession>U6M3Y2</accession>
<dbReference type="OrthoDB" id="5794026at2759"/>
<gene>
    <name evidence="2" type="ORF">EMWEY_00054480</name>
</gene>
<name>U6M3Y2_EIMMA</name>
<dbReference type="GO" id="GO:0016301">
    <property type="term" value="F:kinase activity"/>
    <property type="evidence" value="ECO:0007669"/>
    <property type="project" value="UniProtKB-KW"/>
</dbReference>
<feature type="compositionally biased region" description="Polar residues" evidence="1">
    <location>
        <begin position="212"/>
        <end position="221"/>
    </location>
</feature>
<keyword evidence="3" id="KW-1185">Reference proteome</keyword>
<protein>
    <submittedName>
        <fullName evidence="2">Protein kinase, putative</fullName>
    </submittedName>
</protein>
<dbReference type="AlphaFoldDB" id="U6M3Y2"/>
<dbReference type="VEuPathDB" id="ToxoDB:EMWEY_00054480"/>
<dbReference type="GeneID" id="25339434"/>
<organism evidence="2 3">
    <name type="scientific">Eimeria maxima</name>
    <name type="common">Coccidian parasite</name>
    <dbReference type="NCBI Taxonomy" id="5804"/>
    <lineage>
        <taxon>Eukaryota</taxon>
        <taxon>Sar</taxon>
        <taxon>Alveolata</taxon>
        <taxon>Apicomplexa</taxon>
        <taxon>Conoidasida</taxon>
        <taxon>Coccidia</taxon>
        <taxon>Eucoccidiorida</taxon>
        <taxon>Eimeriorina</taxon>
        <taxon>Eimeriidae</taxon>
        <taxon>Eimeria</taxon>
    </lineage>
</organism>
<evidence type="ECO:0000313" key="3">
    <source>
        <dbReference type="Proteomes" id="UP000030763"/>
    </source>
</evidence>